<dbReference type="InterPro" id="IPR025543">
    <property type="entry name" value="Dodecin-like"/>
</dbReference>
<dbReference type="Gene3D" id="3.30.1660.10">
    <property type="entry name" value="Flavin-binding protein dodecin"/>
    <property type="match status" value="1"/>
</dbReference>
<dbReference type="AlphaFoldDB" id="A0A0B7MMK6"/>
<dbReference type="InterPro" id="IPR036694">
    <property type="entry name" value="Dodecin-like_sf"/>
</dbReference>
<dbReference type="Proteomes" id="UP000046155">
    <property type="component" value="Unassembled WGS sequence"/>
</dbReference>
<accession>A0A0B7MMK6</accession>
<reference evidence="2" key="1">
    <citation type="submission" date="2015-01" db="EMBL/GenBank/DDBJ databases">
        <authorList>
            <person name="Manzoor Shahid"/>
            <person name="Zubair Saima"/>
        </authorList>
    </citation>
    <scope>NUCLEOTIDE SEQUENCE [LARGE SCALE GENOMIC DNA]</scope>
    <source>
        <strain evidence="2">Sp3</strain>
    </source>
</reference>
<dbReference type="EMBL" id="CDRZ01000247">
    <property type="protein sequence ID" value="CEO89478.1"/>
    <property type="molecule type" value="Genomic_DNA"/>
</dbReference>
<keyword evidence="2" id="KW-1185">Reference proteome</keyword>
<proteinExistence type="predicted"/>
<dbReference type="PANTHER" id="PTHR39324">
    <property type="entry name" value="CALCIUM DODECIN"/>
    <property type="match status" value="1"/>
</dbReference>
<evidence type="ECO:0000313" key="2">
    <source>
        <dbReference type="Proteomes" id="UP000046155"/>
    </source>
</evidence>
<evidence type="ECO:0008006" key="3">
    <source>
        <dbReference type="Google" id="ProtNLM"/>
    </source>
</evidence>
<dbReference type="SUPFAM" id="SSF89807">
    <property type="entry name" value="Dodecin-like"/>
    <property type="match status" value="1"/>
</dbReference>
<dbReference type="RefSeq" id="WP_198142384.1">
    <property type="nucleotide sequence ID" value="NZ_CDRZ01000247.1"/>
</dbReference>
<gene>
    <name evidence="1" type="ORF">SSCH_50015</name>
</gene>
<protein>
    <recommendedName>
        <fullName evidence="3">Dodecin</fullName>
    </recommendedName>
</protein>
<organism evidence="1 2">
    <name type="scientific">Syntrophaceticus schinkii</name>
    <dbReference type="NCBI Taxonomy" id="499207"/>
    <lineage>
        <taxon>Bacteria</taxon>
        <taxon>Bacillati</taxon>
        <taxon>Bacillota</taxon>
        <taxon>Clostridia</taxon>
        <taxon>Thermoanaerobacterales</taxon>
        <taxon>Thermoanaerobacterales Family III. Incertae Sedis</taxon>
        <taxon>Syntrophaceticus</taxon>
    </lineage>
</organism>
<dbReference type="Pfam" id="PF07311">
    <property type="entry name" value="Dodecin"/>
    <property type="match status" value="1"/>
</dbReference>
<dbReference type="PANTHER" id="PTHR39324:SF1">
    <property type="entry name" value="CALCIUM DODECIN"/>
    <property type="match status" value="1"/>
</dbReference>
<name>A0A0B7MMK6_9FIRM</name>
<dbReference type="InterPro" id="IPR009923">
    <property type="entry name" value="Dodecin"/>
</dbReference>
<evidence type="ECO:0000313" key="1">
    <source>
        <dbReference type="EMBL" id="CEO89478.1"/>
    </source>
</evidence>
<sequence>MVVKVMDLVGESNTSWDDAVKGAVEQASQSAGNITGVEVANLTAGVRDGKIFEYKANVRVAYKE</sequence>